<sequence length="120" mass="13473">MKNFRLIRCLVSLGAISVILSTSGKLVAQSKNTGLQVQDINTCVTAKSPYGLSNFPWLQRSGEFALSREIFSYKWEVYIESEIVCRANSKYRTLRLDVAMRDEAKGVVTISLYKDGSQVN</sequence>
<name>A0A856M8M0_9CYAN</name>
<evidence type="ECO:0000313" key="2">
    <source>
        <dbReference type="EMBL" id="QDL07503.1"/>
    </source>
</evidence>
<dbReference type="EMBL" id="CP030118">
    <property type="protein sequence ID" value="QDL07503.1"/>
    <property type="molecule type" value="Genomic_DNA"/>
</dbReference>
<accession>A0A856M8M0</accession>
<organism evidence="2 3">
    <name type="scientific">Brasilonema sennae CENA114</name>
    <dbReference type="NCBI Taxonomy" id="415709"/>
    <lineage>
        <taxon>Bacteria</taxon>
        <taxon>Bacillati</taxon>
        <taxon>Cyanobacteriota</taxon>
        <taxon>Cyanophyceae</taxon>
        <taxon>Nostocales</taxon>
        <taxon>Scytonemataceae</taxon>
        <taxon>Brasilonema</taxon>
        <taxon>Bromeliae group (in: Brasilonema)</taxon>
    </lineage>
</organism>
<dbReference type="KEGG" id="bsen:DP114_05965"/>
<evidence type="ECO:0000256" key="1">
    <source>
        <dbReference type="SAM" id="SignalP"/>
    </source>
</evidence>
<gene>
    <name evidence="2" type="ORF">DP114_05965</name>
</gene>
<feature type="signal peptide" evidence="1">
    <location>
        <begin position="1"/>
        <end position="28"/>
    </location>
</feature>
<feature type="chain" id="PRO_5032855660" evidence="1">
    <location>
        <begin position="29"/>
        <end position="120"/>
    </location>
</feature>
<dbReference type="Proteomes" id="UP000503129">
    <property type="component" value="Chromosome"/>
</dbReference>
<protein>
    <submittedName>
        <fullName evidence="2">Uncharacterized protein</fullName>
    </submittedName>
</protein>
<proteinExistence type="predicted"/>
<dbReference type="AlphaFoldDB" id="A0A856M8M0"/>
<dbReference type="RefSeq" id="WP_169268579.1">
    <property type="nucleotide sequence ID" value="NZ_CAWOXK010000001.1"/>
</dbReference>
<keyword evidence="1" id="KW-0732">Signal</keyword>
<evidence type="ECO:0000313" key="3">
    <source>
        <dbReference type="Proteomes" id="UP000503129"/>
    </source>
</evidence>
<keyword evidence="3" id="KW-1185">Reference proteome</keyword>
<reference evidence="2 3" key="1">
    <citation type="submission" date="2018-06" db="EMBL/GenBank/DDBJ databases">
        <title>Comparative genomics of Brasilonema spp. strains.</title>
        <authorList>
            <person name="Alvarenga D.O."/>
            <person name="Fiore M.F."/>
            <person name="Varani A.M."/>
        </authorList>
    </citation>
    <scope>NUCLEOTIDE SEQUENCE [LARGE SCALE GENOMIC DNA]</scope>
    <source>
        <strain evidence="2 3">CENA114</strain>
    </source>
</reference>